<dbReference type="InterPro" id="IPR029044">
    <property type="entry name" value="Nucleotide-diphossugar_trans"/>
</dbReference>
<dbReference type="InterPro" id="IPR029993">
    <property type="entry name" value="GAUT"/>
</dbReference>
<organism evidence="7 8">
    <name type="scientific">Dorcoceras hygrometricum</name>
    <dbReference type="NCBI Taxonomy" id="472368"/>
    <lineage>
        <taxon>Eukaryota</taxon>
        <taxon>Viridiplantae</taxon>
        <taxon>Streptophyta</taxon>
        <taxon>Embryophyta</taxon>
        <taxon>Tracheophyta</taxon>
        <taxon>Spermatophyta</taxon>
        <taxon>Magnoliopsida</taxon>
        <taxon>eudicotyledons</taxon>
        <taxon>Gunneridae</taxon>
        <taxon>Pentapetalae</taxon>
        <taxon>asterids</taxon>
        <taxon>lamiids</taxon>
        <taxon>Lamiales</taxon>
        <taxon>Gesneriaceae</taxon>
        <taxon>Didymocarpoideae</taxon>
        <taxon>Trichosporeae</taxon>
        <taxon>Loxocarpinae</taxon>
        <taxon>Dorcoceras</taxon>
    </lineage>
</organism>
<dbReference type="Pfam" id="PF01501">
    <property type="entry name" value="Glyco_transf_8"/>
    <property type="match status" value="1"/>
</dbReference>
<keyword evidence="3" id="KW-0328">Glycosyltransferase</keyword>
<evidence type="ECO:0000256" key="1">
    <source>
        <dbReference type="ARBA" id="ARBA00004877"/>
    </source>
</evidence>
<feature type="region of interest" description="Disordered" evidence="5">
    <location>
        <begin position="370"/>
        <end position="403"/>
    </location>
</feature>
<keyword evidence="6" id="KW-0812">Transmembrane</keyword>
<dbReference type="Proteomes" id="UP000250235">
    <property type="component" value="Unassembled WGS sequence"/>
</dbReference>
<dbReference type="GO" id="GO:0047262">
    <property type="term" value="F:polygalacturonate 4-alpha-galacturonosyltransferase activity"/>
    <property type="evidence" value="ECO:0007669"/>
    <property type="project" value="InterPro"/>
</dbReference>
<dbReference type="PANTHER" id="PTHR32116">
    <property type="entry name" value="GALACTURONOSYLTRANSFERASE 4-RELATED"/>
    <property type="match status" value="1"/>
</dbReference>
<sequence length="990" mass="111699">MAAYHHLCHHPVTTSASCYCQCCYSPPTPCHQHHPPPPPPPPPPQDSNIYFSTLLQPHLYSVQSHIQNLHHHHRHPHTQEGYFHEERLTHPTVSSLLSRIASLESALRRRSFPVQPSHSLRDAAARTIQTHFRAFLLRRSRTLRQLKDLASIKSTLRLLKTSVYEKSHFDHGVLYDKAMDLLRKLDSVQGGDPMIRDGRKSIGRELNQFLDWIDAVCVERTGLPSNVRYRGNNVKTRLNNGERKIGNVKSGGVLKGINVTKLKGLVEKMDRLAEELEGESDSGESHNSFLRRNQVTSGNRSGILLKQHGGAHPRVTKNVRFADNGKAYSVSRNNGPLLEEDCPYSVEDGNLDDAERQLEDDLCREVEVMGVSSKDAEDEDEEENHLESGGSLPSSDGEEGFRNKSNHKADQFVFAAPLPVKMEARDDWIGKREGKSGNEEHCGGREARRWKMQLHFSPSMRSITISSSSSGGNVNGGGGDLMRIKVATRHISYRTLFHTILVLAFLLPFVFILTALVTLEGVNKCSSIDCLGRRLGPKLLGRTDASGRLAKDFVKILNQVNSERVPESLKLPETFSQLVSEMRNNKHSSKEFALIIKRMMERSEMEIRESKFAELTNKHFAASAIPKAIHCLSLRLTDEYSSNAHARKQLPSPELLPLLSDNSYHHLVLSTDNILAASVVVTSAVQSSLKPGKLVFHIITDKNTYAGMHSWFALNPASPALVEVKGVHQFDWLTRENVPVLEAVENHYGIRNYYHGNHIAGAKLSDITPRSFASKLQARSPKYISLLNHLRIYIPELFPYLDKVVFLDDDVVIQQDLSPLWSVDLNGKVNGAVETCKGEDELVMSKRFRNYFNFSHPLITSSLNPDGCSWAYGMNIFDLNAWRKTNITDIYHAWLKENLKSNLTLWKLGTLPPALIAFRGYVHPIDASWHMLGLGYQPKSNIEKVKMAAVIHYNGQSKPWLEIGFEHLRPFWTKYVNYSNDFIRNCHILG</sequence>
<protein>
    <submittedName>
        <fullName evidence="7">Putative galacturonosyltransferase 14</fullName>
    </submittedName>
</protein>
<dbReference type="CDD" id="cd06429">
    <property type="entry name" value="GT8_like_1"/>
    <property type="match status" value="1"/>
</dbReference>
<dbReference type="EMBL" id="KQ996030">
    <property type="protein sequence ID" value="KZV45629.1"/>
    <property type="molecule type" value="Genomic_DNA"/>
</dbReference>
<gene>
    <name evidence="7" type="ORF">F511_02289</name>
</gene>
<evidence type="ECO:0000256" key="5">
    <source>
        <dbReference type="SAM" id="MobiDB-lite"/>
    </source>
</evidence>
<evidence type="ECO:0000256" key="2">
    <source>
        <dbReference type="ARBA" id="ARBA00006351"/>
    </source>
</evidence>
<feature type="transmembrane region" description="Helical" evidence="6">
    <location>
        <begin position="495"/>
        <end position="519"/>
    </location>
</feature>
<comment type="similarity">
    <text evidence="2">Belongs to the glycosyltransferase 8 family.</text>
</comment>
<evidence type="ECO:0000313" key="7">
    <source>
        <dbReference type="EMBL" id="KZV45629.1"/>
    </source>
</evidence>
<name>A0A2Z7CLQ6_9LAMI</name>
<evidence type="ECO:0000256" key="6">
    <source>
        <dbReference type="SAM" id="Phobius"/>
    </source>
</evidence>
<reference evidence="7 8" key="1">
    <citation type="journal article" date="2015" name="Proc. Natl. Acad. Sci. U.S.A.">
        <title>The resurrection genome of Boea hygrometrica: A blueprint for survival of dehydration.</title>
        <authorList>
            <person name="Xiao L."/>
            <person name="Yang G."/>
            <person name="Zhang L."/>
            <person name="Yang X."/>
            <person name="Zhao S."/>
            <person name="Ji Z."/>
            <person name="Zhou Q."/>
            <person name="Hu M."/>
            <person name="Wang Y."/>
            <person name="Chen M."/>
            <person name="Xu Y."/>
            <person name="Jin H."/>
            <person name="Xiao X."/>
            <person name="Hu G."/>
            <person name="Bao F."/>
            <person name="Hu Y."/>
            <person name="Wan P."/>
            <person name="Li L."/>
            <person name="Deng X."/>
            <person name="Kuang T."/>
            <person name="Xiang C."/>
            <person name="Zhu J.K."/>
            <person name="Oliver M.J."/>
            <person name="He Y."/>
        </authorList>
    </citation>
    <scope>NUCLEOTIDE SEQUENCE [LARGE SCALE GENOMIC DNA]</scope>
    <source>
        <strain evidence="8">cv. XS01</strain>
    </source>
</reference>
<comment type="pathway">
    <text evidence="1">Glycan metabolism; pectin biosynthesis.</text>
</comment>
<evidence type="ECO:0000313" key="8">
    <source>
        <dbReference type="Proteomes" id="UP000250235"/>
    </source>
</evidence>
<dbReference type="SUPFAM" id="SSF63491">
    <property type="entry name" value="BAG domain"/>
    <property type="match status" value="1"/>
</dbReference>
<keyword evidence="8" id="KW-1185">Reference proteome</keyword>
<dbReference type="PANTHER" id="PTHR32116:SF27">
    <property type="entry name" value="GALACTURONOSYLTRANSFERASE 13-RELATED"/>
    <property type="match status" value="1"/>
</dbReference>
<evidence type="ECO:0000256" key="4">
    <source>
        <dbReference type="ARBA" id="ARBA00022679"/>
    </source>
</evidence>
<dbReference type="SUPFAM" id="SSF53448">
    <property type="entry name" value="Nucleotide-diphospho-sugar transferases"/>
    <property type="match status" value="1"/>
</dbReference>
<dbReference type="InterPro" id="IPR002495">
    <property type="entry name" value="Glyco_trans_8"/>
</dbReference>
<accession>A0A2Z7CLQ6</accession>
<keyword evidence="6" id="KW-1133">Transmembrane helix</keyword>
<dbReference type="AlphaFoldDB" id="A0A2Z7CLQ6"/>
<proteinExistence type="inferred from homology"/>
<dbReference type="GO" id="GO:0045489">
    <property type="term" value="P:pectin biosynthetic process"/>
    <property type="evidence" value="ECO:0007669"/>
    <property type="project" value="UniProtKB-UniPathway"/>
</dbReference>
<dbReference type="UniPathway" id="UPA00845"/>
<keyword evidence="6" id="KW-0472">Membrane</keyword>
<dbReference type="OrthoDB" id="1100735at2759"/>
<dbReference type="Gene3D" id="3.90.550.10">
    <property type="entry name" value="Spore Coat Polysaccharide Biosynthesis Protein SpsA, Chain A"/>
    <property type="match status" value="1"/>
</dbReference>
<keyword evidence="4 7" id="KW-0808">Transferase</keyword>
<evidence type="ECO:0000256" key="3">
    <source>
        <dbReference type="ARBA" id="ARBA00022676"/>
    </source>
</evidence>